<keyword evidence="3 12" id="KW-0812">Transmembrane</keyword>
<dbReference type="GO" id="GO:0005524">
    <property type="term" value="F:ATP binding"/>
    <property type="evidence" value="ECO:0007669"/>
    <property type="project" value="UniProtKB-UniRule"/>
</dbReference>
<keyword evidence="8 12" id="KW-1133">Transmembrane helix</keyword>
<dbReference type="Gene3D" id="3.40.1110.10">
    <property type="entry name" value="Calcium-transporting ATPase, cytoplasmic domain N"/>
    <property type="match status" value="1"/>
</dbReference>
<keyword evidence="6 12" id="KW-0067">ATP-binding</keyword>
<dbReference type="NCBIfam" id="TIGR01525">
    <property type="entry name" value="ATPase-IB_hvy"/>
    <property type="match status" value="1"/>
</dbReference>
<dbReference type="PROSITE" id="PS00154">
    <property type="entry name" value="ATPASE_E1_E2"/>
    <property type="match status" value="1"/>
</dbReference>
<dbReference type="GO" id="GO:0005507">
    <property type="term" value="F:copper ion binding"/>
    <property type="evidence" value="ECO:0007669"/>
    <property type="project" value="TreeGrafter"/>
</dbReference>
<feature type="transmembrane region" description="Helical" evidence="12">
    <location>
        <begin position="124"/>
        <end position="142"/>
    </location>
</feature>
<dbReference type="SUPFAM" id="SSF81665">
    <property type="entry name" value="Calcium ATPase, transmembrane domain M"/>
    <property type="match status" value="1"/>
</dbReference>
<dbReference type="PROSITE" id="PS01229">
    <property type="entry name" value="COF_2"/>
    <property type="match status" value="1"/>
</dbReference>
<organism evidence="14 15">
    <name type="scientific">Varibaculum cambriense</name>
    <dbReference type="NCBI Taxonomy" id="184870"/>
    <lineage>
        <taxon>Bacteria</taxon>
        <taxon>Bacillati</taxon>
        <taxon>Actinomycetota</taxon>
        <taxon>Actinomycetes</taxon>
        <taxon>Actinomycetales</taxon>
        <taxon>Actinomycetaceae</taxon>
        <taxon>Varibaculum</taxon>
    </lineage>
</organism>
<evidence type="ECO:0000256" key="3">
    <source>
        <dbReference type="ARBA" id="ARBA00022692"/>
    </source>
</evidence>
<keyword evidence="7" id="KW-1278">Translocase</keyword>
<dbReference type="SFLD" id="SFLDG00002">
    <property type="entry name" value="C1.7:_P-type_atpase_like"/>
    <property type="match status" value="1"/>
</dbReference>
<keyword evidence="4 12" id="KW-0479">Metal-binding</keyword>
<dbReference type="Gene3D" id="2.70.150.10">
    <property type="entry name" value="Calcium-transporting ATPase, cytoplasmic transduction domain A"/>
    <property type="match status" value="1"/>
</dbReference>
<comment type="caution">
    <text evidence="14">The sequence shown here is derived from an EMBL/GenBank/DDBJ whole genome shotgun (WGS) entry which is preliminary data.</text>
</comment>
<dbReference type="Pfam" id="PF00702">
    <property type="entry name" value="Hydrolase"/>
    <property type="match status" value="1"/>
</dbReference>
<dbReference type="PRINTS" id="PR00119">
    <property type="entry name" value="CATATPASE"/>
</dbReference>
<dbReference type="InterPro" id="IPR008250">
    <property type="entry name" value="ATPase_P-typ_transduc_dom_A_sf"/>
</dbReference>
<dbReference type="GO" id="GO:0016887">
    <property type="term" value="F:ATP hydrolysis activity"/>
    <property type="evidence" value="ECO:0007669"/>
    <property type="project" value="InterPro"/>
</dbReference>
<dbReference type="GO" id="GO:0055070">
    <property type="term" value="P:copper ion homeostasis"/>
    <property type="evidence" value="ECO:0007669"/>
    <property type="project" value="TreeGrafter"/>
</dbReference>
<dbReference type="SUPFAM" id="SSF55008">
    <property type="entry name" value="HMA, heavy metal-associated domain"/>
    <property type="match status" value="1"/>
</dbReference>
<dbReference type="PRINTS" id="PR00943">
    <property type="entry name" value="CUATPASE"/>
</dbReference>
<dbReference type="SUPFAM" id="SSF56784">
    <property type="entry name" value="HAD-like"/>
    <property type="match status" value="1"/>
</dbReference>
<dbReference type="InterPro" id="IPR001757">
    <property type="entry name" value="P_typ_ATPase"/>
</dbReference>
<dbReference type="SUPFAM" id="SSF81653">
    <property type="entry name" value="Calcium ATPase, transduction domain A"/>
    <property type="match status" value="1"/>
</dbReference>
<protein>
    <recommendedName>
        <fullName evidence="11">Cation-transporting P-type ATPase B</fullName>
    </recommendedName>
</protein>
<evidence type="ECO:0000256" key="6">
    <source>
        <dbReference type="ARBA" id="ARBA00022840"/>
    </source>
</evidence>
<dbReference type="NCBIfam" id="TIGR01494">
    <property type="entry name" value="ATPase_P-type"/>
    <property type="match status" value="1"/>
</dbReference>
<feature type="transmembrane region" description="Helical" evidence="12">
    <location>
        <begin position="162"/>
        <end position="181"/>
    </location>
</feature>
<feature type="transmembrane region" description="Helical" evidence="12">
    <location>
        <begin position="357"/>
        <end position="378"/>
    </location>
</feature>
<keyword evidence="12" id="KW-1003">Cell membrane</keyword>
<evidence type="ECO:0000313" key="14">
    <source>
        <dbReference type="EMBL" id="KXB80985.1"/>
    </source>
</evidence>
<feature type="transmembrane region" description="Helical" evidence="12">
    <location>
        <begin position="698"/>
        <end position="715"/>
    </location>
</feature>
<dbReference type="InterPro" id="IPR027256">
    <property type="entry name" value="P-typ_ATPase_IB"/>
</dbReference>
<dbReference type="SFLD" id="SFLDF00027">
    <property type="entry name" value="p-type_atpase"/>
    <property type="match status" value="1"/>
</dbReference>
<feature type="transmembrane region" description="Helical" evidence="12">
    <location>
        <begin position="101"/>
        <end position="118"/>
    </location>
</feature>
<evidence type="ECO:0000256" key="2">
    <source>
        <dbReference type="ARBA" id="ARBA00006024"/>
    </source>
</evidence>
<dbReference type="PANTHER" id="PTHR43520">
    <property type="entry name" value="ATP7, ISOFORM B"/>
    <property type="match status" value="1"/>
</dbReference>
<evidence type="ECO:0000256" key="10">
    <source>
        <dbReference type="ARBA" id="ARBA00049360"/>
    </source>
</evidence>
<comment type="catalytic activity">
    <reaction evidence="10">
        <text>ATP + H2O = ADP + phosphate + H(+)</text>
        <dbReference type="Rhea" id="RHEA:13065"/>
        <dbReference type="ChEBI" id="CHEBI:15377"/>
        <dbReference type="ChEBI" id="CHEBI:15378"/>
        <dbReference type="ChEBI" id="CHEBI:30616"/>
        <dbReference type="ChEBI" id="CHEBI:43474"/>
        <dbReference type="ChEBI" id="CHEBI:456216"/>
    </reaction>
</comment>
<proteinExistence type="inferred from homology"/>
<dbReference type="PROSITE" id="PS50846">
    <property type="entry name" value="HMA_2"/>
    <property type="match status" value="1"/>
</dbReference>
<dbReference type="InterPro" id="IPR018303">
    <property type="entry name" value="ATPase_P-typ_P_site"/>
</dbReference>
<dbReference type="Gene3D" id="3.30.70.100">
    <property type="match status" value="1"/>
</dbReference>
<dbReference type="GO" id="GO:0043682">
    <property type="term" value="F:P-type divalent copper transporter activity"/>
    <property type="evidence" value="ECO:0007669"/>
    <property type="project" value="TreeGrafter"/>
</dbReference>
<sequence length="750" mass="78111">MASSIDNPQNLELKIGGMSCAACAAHIEKDLNKMPGVNATVNYATEKATISQTGDFGAKDFIKTVENAGYSAFTGEDLGNGDGQENAAVGAAELAGLRRRLAICAILAAPVIVLAMVPPLQFPYWQWVSLVLTIPVVLWGAYPFHRAAFVNARRATTTMDTLISLGTLAAFIWSLYALFLGDAGRVGMTHNFQLFAQPGDAASHIYLEVCSGVTLFILGGRYFEKRAKVRAGDALRSLAELGAKEVTVLRGGQELKVPIEQLTAGEEFIALPGEKIATDGEVVSGNSAVDNSLLTGESVPVEVAPGDSVTGATINTYGRLIVRATRVGAQTQLAQITRLVEQAQAGKAPIQRLADRISAVFVPIVIAISLLTLAIRLLIGTPVTAFTCAVAVLIIACPCALGLATPTALLVGTGRGANLGILIKGAEILESTRQIDTVILDKTGTVTSGNMELVSIYPRDDFQILQTAATLEGGSEHPIAQAITRAAREQGLSSPRGTVPADFTNSAGGGVRGTVEGQLVLAGNQQFITAAGAKIPAEMLTALNQSSSRGETTVLVAIAGEVKGVLGVADRIKETSPQAISLFKELGLTPVLLTGDGETVAHQVAKQVGITEVIAEVKPEDKVVAVFRKQGRGATVAMIGDGVNDAAALTQADLGIAMGSGTDVAIQAADITLMRPDLLAAVDAIRLSRRTLKIIKGNLFWALAYNVAAIPLAALGLLNPMLAGAAMACSSAFVVGNSLRLRSFQPVEAH</sequence>
<dbReference type="PROSITE" id="PS01047">
    <property type="entry name" value="HMA_1"/>
    <property type="match status" value="1"/>
</dbReference>
<dbReference type="InterPro" id="IPR006121">
    <property type="entry name" value="HMA_dom"/>
</dbReference>
<dbReference type="NCBIfam" id="TIGR01511">
    <property type="entry name" value="ATPase-IB1_Cu"/>
    <property type="match status" value="1"/>
</dbReference>
<comment type="subcellular location">
    <subcellularLocation>
        <location evidence="1">Cell membrane</location>
        <topology evidence="1">Multi-pass membrane protein</topology>
    </subcellularLocation>
</comment>
<dbReference type="InterPro" id="IPR036163">
    <property type="entry name" value="HMA_dom_sf"/>
</dbReference>
<gene>
    <name evidence="14" type="ORF">HMPREF1862_00706</name>
</gene>
<dbReference type="Pfam" id="PF00403">
    <property type="entry name" value="HMA"/>
    <property type="match status" value="1"/>
</dbReference>
<dbReference type="Proteomes" id="UP000070572">
    <property type="component" value="Unassembled WGS sequence"/>
</dbReference>
<dbReference type="PANTHER" id="PTHR43520:SF8">
    <property type="entry name" value="P-TYPE CU(+) TRANSPORTER"/>
    <property type="match status" value="1"/>
</dbReference>
<keyword evidence="5 12" id="KW-0547">Nucleotide-binding</keyword>
<dbReference type="InterPro" id="IPR036412">
    <property type="entry name" value="HAD-like_sf"/>
</dbReference>
<dbReference type="GO" id="GO:0005886">
    <property type="term" value="C:plasma membrane"/>
    <property type="evidence" value="ECO:0007669"/>
    <property type="project" value="UniProtKB-SubCell"/>
</dbReference>
<dbReference type="InterPro" id="IPR059000">
    <property type="entry name" value="ATPase_P-type_domA"/>
</dbReference>
<evidence type="ECO:0000256" key="5">
    <source>
        <dbReference type="ARBA" id="ARBA00022741"/>
    </source>
</evidence>
<evidence type="ECO:0000256" key="7">
    <source>
        <dbReference type="ARBA" id="ARBA00022967"/>
    </source>
</evidence>
<evidence type="ECO:0000256" key="9">
    <source>
        <dbReference type="ARBA" id="ARBA00023136"/>
    </source>
</evidence>
<evidence type="ECO:0000256" key="1">
    <source>
        <dbReference type="ARBA" id="ARBA00004651"/>
    </source>
</evidence>
<dbReference type="InterPro" id="IPR017969">
    <property type="entry name" value="Heavy-metal-associated_CS"/>
</dbReference>
<dbReference type="CDD" id="cd00371">
    <property type="entry name" value="HMA"/>
    <property type="match status" value="1"/>
</dbReference>
<evidence type="ECO:0000313" key="15">
    <source>
        <dbReference type="Proteomes" id="UP000070572"/>
    </source>
</evidence>
<dbReference type="CDD" id="cd02094">
    <property type="entry name" value="P-type_ATPase_Cu-like"/>
    <property type="match status" value="1"/>
</dbReference>
<dbReference type="FunFam" id="3.30.70.100:FF:000005">
    <property type="entry name" value="Copper-exporting P-type ATPase A"/>
    <property type="match status" value="1"/>
</dbReference>
<evidence type="ECO:0000256" key="8">
    <source>
        <dbReference type="ARBA" id="ARBA00022989"/>
    </source>
</evidence>
<dbReference type="InterPro" id="IPR023299">
    <property type="entry name" value="ATPase_P-typ_cyto_dom_N"/>
</dbReference>
<keyword evidence="9 12" id="KW-0472">Membrane</keyword>
<dbReference type="AlphaFoldDB" id="A0AB34X031"/>
<dbReference type="EMBL" id="LSDN01000013">
    <property type="protein sequence ID" value="KXB80985.1"/>
    <property type="molecule type" value="Genomic_DNA"/>
</dbReference>
<dbReference type="Pfam" id="PF00122">
    <property type="entry name" value="E1-E2_ATPase"/>
    <property type="match status" value="1"/>
</dbReference>
<reference evidence="14 15" key="1">
    <citation type="submission" date="2016-01" db="EMBL/GenBank/DDBJ databases">
        <authorList>
            <person name="Mitreva M."/>
            <person name="Pepin K.H."/>
            <person name="Mihindukulasuriya K.A."/>
            <person name="Fulton R."/>
            <person name="Fronick C."/>
            <person name="O'Laughlin M."/>
            <person name="Miner T."/>
            <person name="Herter B."/>
            <person name="Rosa B.A."/>
            <person name="Cordes M."/>
            <person name="Tomlinson C."/>
            <person name="Wollam A."/>
            <person name="Palsikar V.B."/>
            <person name="Mardis E.R."/>
            <person name="Wilson R.K."/>
        </authorList>
    </citation>
    <scope>NUCLEOTIDE SEQUENCE [LARGE SCALE GENOMIC DNA]</scope>
    <source>
        <strain evidence="14 15">DNF00696</strain>
    </source>
</reference>
<evidence type="ECO:0000259" key="13">
    <source>
        <dbReference type="PROSITE" id="PS50846"/>
    </source>
</evidence>
<evidence type="ECO:0000256" key="12">
    <source>
        <dbReference type="RuleBase" id="RU362081"/>
    </source>
</evidence>
<feature type="transmembrane region" description="Helical" evidence="12">
    <location>
        <begin position="384"/>
        <end position="411"/>
    </location>
</feature>
<feature type="transmembrane region" description="Helical" evidence="12">
    <location>
        <begin position="201"/>
        <end position="220"/>
    </location>
</feature>
<feature type="domain" description="HMA" evidence="13">
    <location>
        <begin position="9"/>
        <end position="73"/>
    </location>
</feature>
<comment type="similarity">
    <text evidence="2 12">Belongs to the cation transport ATPase (P-type) (TC 3.A.3) family. Type IB subfamily.</text>
</comment>
<accession>A0AB34X031</accession>
<name>A0AB34X031_9ACTO</name>
<dbReference type="Gene3D" id="3.40.50.1000">
    <property type="entry name" value="HAD superfamily/HAD-like"/>
    <property type="match status" value="1"/>
</dbReference>
<dbReference type="SFLD" id="SFLDS00003">
    <property type="entry name" value="Haloacid_Dehalogenase"/>
    <property type="match status" value="1"/>
</dbReference>
<dbReference type="InterPro" id="IPR044492">
    <property type="entry name" value="P_typ_ATPase_HD_dom"/>
</dbReference>
<evidence type="ECO:0000256" key="11">
    <source>
        <dbReference type="ARBA" id="ARBA00074171"/>
    </source>
</evidence>
<dbReference type="RefSeq" id="WP_269450605.1">
    <property type="nucleotide sequence ID" value="NZ_KQ960683.1"/>
</dbReference>
<evidence type="ECO:0000256" key="4">
    <source>
        <dbReference type="ARBA" id="ARBA00022723"/>
    </source>
</evidence>
<dbReference type="InterPro" id="IPR023298">
    <property type="entry name" value="ATPase_P-typ_TM_dom_sf"/>
</dbReference>
<dbReference type="FunFam" id="2.70.150.10:FF:000002">
    <property type="entry name" value="Copper-transporting ATPase 1, putative"/>
    <property type="match status" value="1"/>
</dbReference>
<dbReference type="InterPro" id="IPR023214">
    <property type="entry name" value="HAD_sf"/>
</dbReference>